<dbReference type="EMBL" id="JACICE010000001">
    <property type="protein sequence ID" value="MBB3774131.1"/>
    <property type="molecule type" value="Genomic_DNA"/>
</dbReference>
<dbReference type="EMBL" id="WTYB01000001">
    <property type="protein sequence ID" value="MXP38210.1"/>
    <property type="molecule type" value="Genomic_DNA"/>
</dbReference>
<dbReference type="GO" id="GO:0003677">
    <property type="term" value="F:DNA binding"/>
    <property type="evidence" value="ECO:0007669"/>
    <property type="project" value="UniProtKB-UniRule"/>
</dbReference>
<feature type="domain" description="DarT" evidence="7">
    <location>
        <begin position="16"/>
        <end position="174"/>
    </location>
</feature>
<dbReference type="OrthoDB" id="7605323at2"/>
<dbReference type="PROSITE" id="PS52018">
    <property type="entry name" value="DART"/>
    <property type="match status" value="1"/>
</dbReference>
<evidence type="ECO:0000313" key="11">
    <source>
        <dbReference type="Proteomes" id="UP000548685"/>
    </source>
</evidence>
<comment type="caution">
    <text evidence="9">The sequence shown here is derived from an EMBL/GenBank/DDBJ whole genome shotgun (WGS) entry which is preliminary data.</text>
</comment>
<keyword evidence="11" id="KW-1185">Reference proteome</keyword>
<evidence type="ECO:0000256" key="3">
    <source>
        <dbReference type="ARBA" id="ARBA00022679"/>
    </source>
</evidence>
<keyword evidence="4" id="KW-0548">Nucleotidyltransferase</keyword>
<dbReference type="GO" id="GO:0016757">
    <property type="term" value="F:glycosyltransferase activity"/>
    <property type="evidence" value="ECO:0007669"/>
    <property type="project" value="UniProtKB-KW"/>
</dbReference>
<keyword evidence="1 6" id="KW-1277">Toxin-antitoxin system</keyword>
<evidence type="ECO:0000256" key="4">
    <source>
        <dbReference type="ARBA" id="ARBA00022695"/>
    </source>
</evidence>
<keyword evidence="3" id="KW-0808">Transferase</keyword>
<gene>
    <name evidence="8" type="ORF">FHS52_000074</name>
    <name evidence="9" type="ORF">GRI59_06225</name>
</gene>
<dbReference type="GO" id="GO:0016779">
    <property type="term" value="F:nucleotidyltransferase activity"/>
    <property type="evidence" value="ECO:0007669"/>
    <property type="project" value="UniProtKB-KW"/>
</dbReference>
<comment type="caution">
    <text evidence="6">Lacks conserved residue(s) required for the propagation of feature annotation.</text>
</comment>
<reference evidence="9 10" key="1">
    <citation type="submission" date="2019-12" db="EMBL/GenBank/DDBJ databases">
        <title>Genomic-based taxomic classification of the family Erythrobacteraceae.</title>
        <authorList>
            <person name="Xu L."/>
        </authorList>
    </citation>
    <scope>NUCLEOTIDE SEQUENCE [LARGE SCALE GENOMIC DNA]</scope>
    <source>
        <strain evidence="9 10">JCM 10282</strain>
    </source>
</reference>
<evidence type="ECO:0000256" key="1">
    <source>
        <dbReference type="ARBA" id="ARBA00022649"/>
    </source>
</evidence>
<evidence type="ECO:0000256" key="2">
    <source>
        <dbReference type="ARBA" id="ARBA00022676"/>
    </source>
</evidence>
<dbReference type="AlphaFoldDB" id="A0A6I4UH09"/>
<keyword evidence="2" id="KW-0328">Glycosyltransferase</keyword>
<evidence type="ECO:0000313" key="8">
    <source>
        <dbReference type="EMBL" id="MBB3774131.1"/>
    </source>
</evidence>
<dbReference type="Proteomes" id="UP000548685">
    <property type="component" value="Unassembled WGS sequence"/>
</dbReference>
<dbReference type="Pfam" id="PF14487">
    <property type="entry name" value="DarT"/>
    <property type="match status" value="1"/>
</dbReference>
<dbReference type="InterPro" id="IPR029494">
    <property type="entry name" value="DarT"/>
</dbReference>
<reference evidence="8 11" key="2">
    <citation type="submission" date="2020-08" db="EMBL/GenBank/DDBJ databases">
        <title>Genomic Encyclopedia of Type Strains, Phase IV (KMG-IV): sequencing the most valuable type-strain genomes for metagenomic binning, comparative biology and taxonomic classification.</title>
        <authorList>
            <person name="Goeker M."/>
        </authorList>
    </citation>
    <scope>NUCLEOTIDE SEQUENCE [LARGE SCALE GENOMIC DNA]</scope>
    <source>
        <strain evidence="8 11">DSM 8510</strain>
    </source>
</reference>
<name>A0A6I4UH09_9SPHN</name>
<evidence type="ECO:0000313" key="9">
    <source>
        <dbReference type="EMBL" id="MXP38210.1"/>
    </source>
</evidence>
<dbReference type="RefSeq" id="WP_160760281.1">
    <property type="nucleotide sequence ID" value="NZ_BAAADZ010000002.1"/>
</dbReference>
<comment type="similarity">
    <text evidence="6">Belongs to the DarT ADP-ribosyltransferase family.</text>
</comment>
<dbReference type="Proteomes" id="UP000430021">
    <property type="component" value="Unassembled WGS sequence"/>
</dbReference>
<evidence type="ECO:0000313" key="10">
    <source>
        <dbReference type="Proteomes" id="UP000430021"/>
    </source>
</evidence>
<organism evidence="9 10">
    <name type="scientific">Erythrobacter ramosus</name>
    <dbReference type="NCBI Taxonomy" id="35811"/>
    <lineage>
        <taxon>Bacteria</taxon>
        <taxon>Pseudomonadati</taxon>
        <taxon>Pseudomonadota</taxon>
        <taxon>Alphaproteobacteria</taxon>
        <taxon>Sphingomonadales</taxon>
        <taxon>Erythrobacteraceae</taxon>
        <taxon>Erythrobacter/Porphyrobacter group</taxon>
        <taxon>Erythrobacter</taxon>
    </lineage>
</organism>
<evidence type="ECO:0000259" key="7">
    <source>
        <dbReference type="PROSITE" id="PS52018"/>
    </source>
</evidence>
<evidence type="ECO:0000256" key="5">
    <source>
        <dbReference type="ARBA" id="ARBA00023125"/>
    </source>
</evidence>
<evidence type="ECO:0000256" key="6">
    <source>
        <dbReference type="PROSITE-ProRule" id="PRU01362"/>
    </source>
</evidence>
<accession>A0A6I4UH09</accession>
<keyword evidence="5 6" id="KW-0238">DNA-binding</keyword>
<sequence length="174" mass="20250">MENAIKLRDIMLAKGWVFYHFTDETNLPSIQNHGLLSMHEMRRLGIGMVPGGNEWSLDADKRSGMDRYVHLCFFEEHPMEYITKKEGRISRTRFLRIDPNVLTIEGALITKEVANKAGVQPRPASEMVEELDLKVIYTRTDWKDPKVQVRLREARKNELLVPAHIPTELIRNLR</sequence>
<protein>
    <submittedName>
        <fullName evidence="9">DUF4433 domain-containing protein</fullName>
    </submittedName>
</protein>
<proteinExistence type="inferred from homology"/>